<comment type="caution">
    <text evidence="4">The sequence shown here is derived from an EMBL/GenBank/DDBJ whole genome shotgun (WGS) entry which is preliminary data.</text>
</comment>
<dbReference type="EMBL" id="MU007015">
    <property type="protein sequence ID" value="KAF2434704.1"/>
    <property type="molecule type" value="Genomic_DNA"/>
</dbReference>
<evidence type="ECO:0000256" key="1">
    <source>
        <dbReference type="ARBA" id="ARBA00023002"/>
    </source>
</evidence>
<keyword evidence="1" id="KW-0560">Oxidoreductase</keyword>
<dbReference type="PANTHER" id="PTHR10366:SF562">
    <property type="entry name" value="ALDEHYDE REDUCTASE II (AFU_ORTHOLOGUE AFUA_1G11360)"/>
    <property type="match status" value="1"/>
</dbReference>
<name>A0A9P4U1I6_9PEZI</name>
<dbReference type="InterPro" id="IPR001509">
    <property type="entry name" value="Epimerase_deHydtase"/>
</dbReference>
<evidence type="ECO:0000256" key="2">
    <source>
        <dbReference type="ARBA" id="ARBA00023445"/>
    </source>
</evidence>
<comment type="similarity">
    <text evidence="2">Belongs to the NAD(P)-dependent epimerase/dehydratase family. Dihydroflavonol-4-reductase subfamily.</text>
</comment>
<gene>
    <name evidence="4" type="ORF">EJ08DRAFT_646177</name>
</gene>
<keyword evidence="5" id="KW-1185">Reference proteome</keyword>
<feature type="domain" description="NAD-dependent epimerase/dehydratase" evidence="3">
    <location>
        <begin position="18"/>
        <end position="271"/>
    </location>
</feature>
<dbReference type="Pfam" id="PF01370">
    <property type="entry name" value="Epimerase"/>
    <property type="match status" value="1"/>
</dbReference>
<reference evidence="4" key="1">
    <citation type="journal article" date="2020" name="Stud. Mycol.">
        <title>101 Dothideomycetes genomes: a test case for predicting lifestyles and emergence of pathogens.</title>
        <authorList>
            <person name="Haridas S."/>
            <person name="Albert R."/>
            <person name="Binder M."/>
            <person name="Bloem J."/>
            <person name="Labutti K."/>
            <person name="Salamov A."/>
            <person name="Andreopoulos B."/>
            <person name="Baker S."/>
            <person name="Barry K."/>
            <person name="Bills G."/>
            <person name="Bluhm B."/>
            <person name="Cannon C."/>
            <person name="Castanera R."/>
            <person name="Culley D."/>
            <person name="Daum C."/>
            <person name="Ezra D."/>
            <person name="Gonzalez J."/>
            <person name="Henrissat B."/>
            <person name="Kuo A."/>
            <person name="Liang C."/>
            <person name="Lipzen A."/>
            <person name="Lutzoni F."/>
            <person name="Magnuson J."/>
            <person name="Mondo S."/>
            <person name="Nolan M."/>
            <person name="Ohm R."/>
            <person name="Pangilinan J."/>
            <person name="Park H.-J."/>
            <person name="Ramirez L."/>
            <person name="Alfaro M."/>
            <person name="Sun H."/>
            <person name="Tritt A."/>
            <person name="Yoshinaga Y."/>
            <person name="Zwiers L.-H."/>
            <person name="Turgeon B."/>
            <person name="Goodwin S."/>
            <person name="Spatafora J."/>
            <person name="Crous P."/>
            <person name="Grigoriev I."/>
        </authorList>
    </citation>
    <scope>NUCLEOTIDE SEQUENCE</scope>
    <source>
        <strain evidence="4">CBS 130266</strain>
    </source>
</reference>
<dbReference type="InterPro" id="IPR036291">
    <property type="entry name" value="NAD(P)-bd_dom_sf"/>
</dbReference>
<dbReference type="AlphaFoldDB" id="A0A9P4U1I6"/>
<dbReference type="Proteomes" id="UP000800235">
    <property type="component" value="Unassembled WGS sequence"/>
</dbReference>
<dbReference type="Gene3D" id="3.40.50.720">
    <property type="entry name" value="NAD(P)-binding Rossmann-like Domain"/>
    <property type="match status" value="1"/>
</dbReference>
<organism evidence="4 5">
    <name type="scientific">Tothia fuscella</name>
    <dbReference type="NCBI Taxonomy" id="1048955"/>
    <lineage>
        <taxon>Eukaryota</taxon>
        <taxon>Fungi</taxon>
        <taxon>Dikarya</taxon>
        <taxon>Ascomycota</taxon>
        <taxon>Pezizomycotina</taxon>
        <taxon>Dothideomycetes</taxon>
        <taxon>Pleosporomycetidae</taxon>
        <taxon>Venturiales</taxon>
        <taxon>Cylindrosympodiaceae</taxon>
        <taxon>Tothia</taxon>
    </lineage>
</organism>
<dbReference type="FunFam" id="3.40.50.720:FF:000426">
    <property type="entry name" value="Aldehyde reductase 2"/>
    <property type="match status" value="1"/>
</dbReference>
<sequence length="362" mass="39481">MSSPLILKDLAIPLGSTVLVTGANGLIGSHIVNQLLAAGYHVRGTVRNVKKNDWMLDFFSKRHGNAKFELIQVEDMEKPGCFDEAVKGVAGVMHTTSTVDMAATDPHPAIGNNIKSVLTALDSSLTEPSVKRFLLTSSAWAASYPKPDVGFHVTADTWNEQAIADAFAKDQPQPNGFAIFIAGKTRAEQEAWKWVRETKPHFQFSTVLPETVFGSVLSPENQGIPTTAGLIKALYNGQGMDFLNMILPQHFIDVVDNAKLHVAALVHPDAANERLLGYAEPFNWNDVLAILREMFPQSEFIDDMELGRDISEVDDGRALELLKLVYGQDEWTGLKDSITANVESFVGKEELGGGGTLASQMS</sequence>
<dbReference type="PANTHER" id="PTHR10366">
    <property type="entry name" value="NAD DEPENDENT EPIMERASE/DEHYDRATASE"/>
    <property type="match status" value="1"/>
</dbReference>
<evidence type="ECO:0000259" key="3">
    <source>
        <dbReference type="Pfam" id="PF01370"/>
    </source>
</evidence>
<dbReference type="OrthoDB" id="2735536at2759"/>
<accession>A0A9P4U1I6</accession>
<proteinExistence type="inferred from homology"/>
<evidence type="ECO:0000313" key="5">
    <source>
        <dbReference type="Proteomes" id="UP000800235"/>
    </source>
</evidence>
<dbReference type="SUPFAM" id="SSF51735">
    <property type="entry name" value="NAD(P)-binding Rossmann-fold domains"/>
    <property type="match status" value="1"/>
</dbReference>
<dbReference type="InterPro" id="IPR050425">
    <property type="entry name" value="NAD(P)_dehydrat-like"/>
</dbReference>
<dbReference type="GO" id="GO:0016616">
    <property type="term" value="F:oxidoreductase activity, acting on the CH-OH group of donors, NAD or NADP as acceptor"/>
    <property type="evidence" value="ECO:0007669"/>
    <property type="project" value="TreeGrafter"/>
</dbReference>
<protein>
    <submittedName>
        <fullName evidence="4">Aldehyde reductase</fullName>
    </submittedName>
</protein>
<evidence type="ECO:0000313" key="4">
    <source>
        <dbReference type="EMBL" id="KAF2434704.1"/>
    </source>
</evidence>